<dbReference type="RefSeq" id="XP_004360632.1">
    <property type="nucleotide sequence ID" value="XM_004360575.1"/>
</dbReference>
<dbReference type="Proteomes" id="UP000007797">
    <property type="component" value="Unassembled WGS sequence"/>
</dbReference>
<dbReference type="Gene3D" id="1.25.40.20">
    <property type="entry name" value="Ankyrin repeat-containing domain"/>
    <property type="match status" value="1"/>
</dbReference>
<keyword evidence="2" id="KW-1185">Reference proteome</keyword>
<dbReference type="EMBL" id="GL883008">
    <property type="protein sequence ID" value="EGG22781.1"/>
    <property type="molecule type" value="Genomic_DNA"/>
</dbReference>
<protein>
    <recommendedName>
        <fullName evidence="3">Ankyrin repeat-containing protein</fullName>
    </recommendedName>
</protein>
<reference evidence="2" key="1">
    <citation type="journal article" date="2011" name="Genome Res.">
        <title>Phylogeny-wide analysis of social amoeba genomes highlights ancient origins for complex intercellular communication.</title>
        <authorList>
            <person name="Heidel A.J."/>
            <person name="Lawal H.M."/>
            <person name="Felder M."/>
            <person name="Schilde C."/>
            <person name="Helps N.R."/>
            <person name="Tunggal B."/>
            <person name="Rivero F."/>
            <person name="John U."/>
            <person name="Schleicher M."/>
            <person name="Eichinger L."/>
            <person name="Platzer M."/>
            <person name="Noegel A.A."/>
            <person name="Schaap P."/>
            <person name="Gloeckner G."/>
        </authorList>
    </citation>
    <scope>NUCLEOTIDE SEQUENCE [LARGE SCALE GENOMIC DNA]</scope>
    <source>
        <strain evidence="2">SH3</strain>
    </source>
</reference>
<dbReference type="SUPFAM" id="SSF48403">
    <property type="entry name" value="Ankyrin repeat"/>
    <property type="match status" value="1"/>
</dbReference>
<dbReference type="KEGG" id="dfa:DFA_04911"/>
<dbReference type="InterPro" id="IPR052050">
    <property type="entry name" value="SecEffector_AnkRepeat"/>
</dbReference>
<evidence type="ECO:0008006" key="3">
    <source>
        <dbReference type="Google" id="ProtNLM"/>
    </source>
</evidence>
<evidence type="ECO:0000313" key="1">
    <source>
        <dbReference type="EMBL" id="EGG22781.1"/>
    </source>
</evidence>
<sequence length="726" mass="83837">MKENNYYLDFRVIIRSFVLRKLIFQHVQKLNNRSIEGDAQRGVTLLRWEELMCRPIHLLIQHKSIQLVKESMRLYAPYHRFLFDLLQVANAKRLAMGRNPSKLIDLAALHNSMELLLYFHNEFELDLMSTTAGHSQTKVSSCITDTLIGDFPKYARQSAMRAASIRFEVELEHTGGDIKERSFATKLAVAHAVKNNNFEMVKFLLENRSEGFDMTAIDNATKLGPFSNLKMIKYMHDKCPLAFGDGVAGCLGPFVSAVRGGFVQVAEWFIKHKYYFDPNRTNWLYIDWAANSRSLEMVKLMFKHGLVNTNWYNADLYTKISNRGDFDILEYLEKNRPPNIPSTINIEEIKRVSSNHIEQIGLFEKIKKGDIQVFKNDPSKIKLLDLGYSSHIFKYLGDSGDVDFFKILHQHNTHPGIYSSTEFFYGLVDRLLYLHYSGSLEPVRENGFLECLDYLLENKLISRLSFVEAATVHWSGDDDLLSRFPWISHSVGLIPEYKLFNIIHKNALKPAGYKRIIQMHLEQRTLGTPLFQGFSYAFQFDVDLIKSIYQLDQSPKLFAEFTLAGVLEKCNNPKVLSFLVKNNVIQFPPGDSISSLFLTQTMPVQNLIHQFNKHQEYQPEAERTTSSSIFDQHPNQIYLSLVHAISKYNFKSINYILKNSPIQPLVVIKRTLSHLNPSDTLLSGREPSVWTKFYSIYILLLSYGMDLHDFYYLLKLPLSVYTANDI</sequence>
<accession>F4PMD1</accession>
<dbReference type="PANTHER" id="PTHR46586:SF3">
    <property type="entry name" value="ANKYRIN REPEAT-CONTAINING PROTEIN"/>
    <property type="match status" value="1"/>
</dbReference>
<dbReference type="InterPro" id="IPR036770">
    <property type="entry name" value="Ankyrin_rpt-contain_sf"/>
</dbReference>
<name>F4PMD1_CACFS</name>
<proteinExistence type="predicted"/>
<gene>
    <name evidence="1" type="ORF">DFA_04911</name>
</gene>
<dbReference type="PANTHER" id="PTHR46586">
    <property type="entry name" value="ANKYRIN REPEAT-CONTAINING PROTEIN"/>
    <property type="match status" value="1"/>
</dbReference>
<dbReference type="GeneID" id="14875628"/>
<evidence type="ECO:0000313" key="2">
    <source>
        <dbReference type="Proteomes" id="UP000007797"/>
    </source>
</evidence>
<organism evidence="1 2">
    <name type="scientific">Cavenderia fasciculata</name>
    <name type="common">Slime mold</name>
    <name type="synonym">Dictyostelium fasciculatum</name>
    <dbReference type="NCBI Taxonomy" id="261658"/>
    <lineage>
        <taxon>Eukaryota</taxon>
        <taxon>Amoebozoa</taxon>
        <taxon>Evosea</taxon>
        <taxon>Eumycetozoa</taxon>
        <taxon>Dictyostelia</taxon>
        <taxon>Acytosteliales</taxon>
        <taxon>Cavenderiaceae</taxon>
        <taxon>Cavenderia</taxon>
    </lineage>
</organism>
<dbReference type="AlphaFoldDB" id="F4PMD1"/>